<evidence type="ECO:0000256" key="3">
    <source>
        <dbReference type="ARBA" id="ARBA00022475"/>
    </source>
</evidence>
<keyword evidence="5" id="KW-0547">Nucleotide-binding</keyword>
<reference evidence="12 13" key="1">
    <citation type="submission" date="2023-03" db="EMBL/GenBank/DDBJ databases">
        <title>Isolation and description of six Streptomyces strains from soil environments, able to metabolize different microbial glucans.</title>
        <authorList>
            <person name="Widen T."/>
            <person name="Larsbrink J."/>
        </authorList>
    </citation>
    <scope>NUCLEOTIDE SEQUENCE [LARGE SCALE GENOMIC DNA]</scope>
    <source>
        <strain evidence="12 13">Mut1</strain>
    </source>
</reference>
<evidence type="ECO:0000313" key="13">
    <source>
        <dbReference type="Proteomes" id="UP001239522"/>
    </source>
</evidence>
<comment type="similarity">
    <text evidence="2">Belongs to the EccB family.</text>
</comment>
<keyword evidence="3" id="KW-1003">Cell membrane</keyword>
<dbReference type="RefSeq" id="WP_306059340.1">
    <property type="nucleotide sequence ID" value="NZ_CP120997.1"/>
</dbReference>
<keyword evidence="7" id="KW-0067">ATP-binding</keyword>
<accession>A0ABY9HRW4</accession>
<dbReference type="InterPro" id="IPR007795">
    <property type="entry name" value="T7SS_EccB"/>
</dbReference>
<organism evidence="12 13">
    <name type="scientific">Streptomyces castrisilvae</name>
    <dbReference type="NCBI Taxonomy" id="3033811"/>
    <lineage>
        <taxon>Bacteria</taxon>
        <taxon>Bacillati</taxon>
        <taxon>Actinomycetota</taxon>
        <taxon>Actinomycetes</taxon>
        <taxon>Kitasatosporales</taxon>
        <taxon>Streptomycetaceae</taxon>
        <taxon>Streptomyces</taxon>
    </lineage>
</organism>
<dbReference type="NCBIfam" id="TIGR03919">
    <property type="entry name" value="T7SS_EccB"/>
    <property type="match status" value="1"/>
</dbReference>
<proteinExistence type="inferred from homology"/>
<dbReference type="InterPro" id="IPR044857">
    <property type="entry name" value="T7SS_EccB_R1"/>
</dbReference>
<evidence type="ECO:0000256" key="10">
    <source>
        <dbReference type="SAM" id="MobiDB-lite"/>
    </source>
</evidence>
<dbReference type="EMBL" id="CP120997">
    <property type="protein sequence ID" value="WLQ37275.1"/>
    <property type="molecule type" value="Genomic_DNA"/>
</dbReference>
<feature type="transmembrane region" description="Helical" evidence="11">
    <location>
        <begin position="41"/>
        <end position="61"/>
    </location>
</feature>
<keyword evidence="4 11" id="KW-0812">Transmembrane</keyword>
<keyword evidence="8 11" id="KW-1133">Transmembrane helix</keyword>
<protein>
    <submittedName>
        <fullName evidence="12">Type VII secretion protein EccB</fullName>
    </submittedName>
</protein>
<dbReference type="InterPro" id="IPR042485">
    <property type="entry name" value="T7SS_EccB_R3"/>
</dbReference>
<keyword evidence="13" id="KW-1185">Reference proteome</keyword>
<evidence type="ECO:0000256" key="4">
    <source>
        <dbReference type="ARBA" id="ARBA00022692"/>
    </source>
</evidence>
<comment type="subcellular location">
    <subcellularLocation>
        <location evidence="1">Cell membrane</location>
        <topology evidence="1">Single-pass membrane protein</topology>
    </subcellularLocation>
</comment>
<dbReference type="PANTHER" id="PTHR40765:SF2">
    <property type="entry name" value="ESX-2 SECRETION SYSTEM ATPASE ECCB2"/>
    <property type="match status" value="1"/>
</dbReference>
<evidence type="ECO:0000256" key="11">
    <source>
        <dbReference type="SAM" id="Phobius"/>
    </source>
</evidence>
<feature type="region of interest" description="Disordered" evidence="10">
    <location>
        <begin position="456"/>
        <end position="508"/>
    </location>
</feature>
<evidence type="ECO:0000256" key="1">
    <source>
        <dbReference type="ARBA" id="ARBA00004162"/>
    </source>
</evidence>
<keyword evidence="9 11" id="KW-0472">Membrane</keyword>
<name>A0ABY9HRW4_9ACTN</name>
<dbReference type="Gene3D" id="3.30.2390.20">
    <property type="entry name" value="Type VII secretion system EccB, repeat 1 domain"/>
    <property type="match status" value="1"/>
</dbReference>
<evidence type="ECO:0000256" key="5">
    <source>
        <dbReference type="ARBA" id="ARBA00022741"/>
    </source>
</evidence>
<evidence type="ECO:0000313" key="12">
    <source>
        <dbReference type="EMBL" id="WLQ37275.1"/>
    </source>
</evidence>
<evidence type="ECO:0000256" key="7">
    <source>
        <dbReference type="ARBA" id="ARBA00022840"/>
    </source>
</evidence>
<evidence type="ECO:0000256" key="9">
    <source>
        <dbReference type="ARBA" id="ARBA00023136"/>
    </source>
</evidence>
<evidence type="ECO:0000256" key="2">
    <source>
        <dbReference type="ARBA" id="ARBA00008149"/>
    </source>
</evidence>
<sequence length="508" mass="51343">MRSRRDQVQAHTFMMGRLTSGMLLADPDAPESPLGRTTRGALIGIIVAILVSAGAFVYGLLRPGGNDAWRGGDTLIVNKDTGARYLYADGRLRPVRNYASALLIGGADLGTTAVGRESLKGTPVGTPVGITGAPDGVPGPGDLETSAWEVCSTGDGEETTLVPGAPVETRPVGAGSALVVRGPDDRTYLMWQGSRLELDRRSGAAESLGYGAVTPRPVSAAFLDALVSGPKLATLKVADRGGAGPALAGGKTRVGQVFRMAAGSVSQDYVLQTDGLHAVTATQAALLLGDPDTRKKAYDGASPEAVAIGVSDLRSHQAPGTAGTDPSVAGLPDSPPVALRLPAGQAACTRVDPDGGEVRVTSVRIDQVALSPYAAADSTALVPACVAVDHVVTRPGHGTLVRVLGAAGATVGNTTFLVGDDGVKYRVADAEALAALGYSDGDAVRVPSTLLSLLPTGPDLSTEAAARSEPGTDPRKAGPGPATQCRTDVASPGVRAADSVTGKAASDS</sequence>
<keyword evidence="6" id="KW-0378">Hydrolase</keyword>
<dbReference type="Pfam" id="PF05108">
    <property type="entry name" value="T7SS_ESX1_EccB"/>
    <property type="match status" value="1"/>
</dbReference>
<evidence type="ECO:0000256" key="8">
    <source>
        <dbReference type="ARBA" id="ARBA00022989"/>
    </source>
</evidence>
<dbReference type="Proteomes" id="UP001239522">
    <property type="component" value="Chromosome"/>
</dbReference>
<dbReference type="Gene3D" id="2.40.50.910">
    <property type="entry name" value="Type VII secretion system EccB, repeat 3 domain"/>
    <property type="match status" value="1"/>
</dbReference>
<evidence type="ECO:0000256" key="6">
    <source>
        <dbReference type="ARBA" id="ARBA00022801"/>
    </source>
</evidence>
<dbReference type="PANTHER" id="PTHR40765">
    <property type="entry name" value="ESX-2 SECRETION SYSTEM ATPASE ECCB2"/>
    <property type="match status" value="1"/>
</dbReference>
<gene>
    <name evidence="12" type="primary">eccB</name>
    <name evidence="12" type="ORF">P8A18_29255</name>
</gene>